<dbReference type="EMBL" id="CYGX02000001">
    <property type="protein sequence ID" value="SIT34880.1"/>
    <property type="molecule type" value="Genomic_DNA"/>
</dbReference>
<dbReference type="Proteomes" id="UP000187012">
    <property type="component" value="Unassembled WGS sequence"/>
</dbReference>
<keyword evidence="3" id="KW-1185">Reference proteome</keyword>
<feature type="transmembrane region" description="Helical" evidence="1">
    <location>
        <begin position="110"/>
        <end position="129"/>
    </location>
</feature>
<sequence length="137" mass="15457">MLSALSAGKPGVCTEAMDDFDYMAPESSAAWLEGHGDGRFERYERFYQSERAIDAAGFDLEKTNEGYGKWASEQRSRLVTLLAEPWVGRIAIALFAIFMGARLVPELARLLPEATGFGLVVAFIGLRIFHRRRRQRR</sequence>
<evidence type="ECO:0000256" key="1">
    <source>
        <dbReference type="SAM" id="Phobius"/>
    </source>
</evidence>
<dbReference type="AlphaFoldDB" id="A0A1N7RID7"/>
<proteinExistence type="predicted"/>
<name>A0A1N7RID7_9BURK</name>
<accession>A0A1N7RID7</accession>
<keyword evidence="1" id="KW-1133">Transmembrane helix</keyword>
<evidence type="ECO:0000313" key="2">
    <source>
        <dbReference type="EMBL" id="SIT34880.1"/>
    </source>
</evidence>
<organism evidence="2 3">
    <name type="scientific">Paraburkholderia ribeironis</name>
    <dbReference type="NCBI Taxonomy" id="1247936"/>
    <lineage>
        <taxon>Bacteria</taxon>
        <taxon>Pseudomonadati</taxon>
        <taxon>Pseudomonadota</taxon>
        <taxon>Betaproteobacteria</taxon>
        <taxon>Burkholderiales</taxon>
        <taxon>Burkholderiaceae</taxon>
        <taxon>Paraburkholderia</taxon>
    </lineage>
</organism>
<evidence type="ECO:0000313" key="3">
    <source>
        <dbReference type="Proteomes" id="UP000187012"/>
    </source>
</evidence>
<keyword evidence="1" id="KW-0472">Membrane</keyword>
<protein>
    <submittedName>
        <fullName evidence="2">Uncharacterized protein</fullName>
    </submittedName>
</protein>
<gene>
    <name evidence="2" type="ORF">BN2475_10036</name>
</gene>
<reference evidence="2 3" key="1">
    <citation type="submission" date="2016-12" db="EMBL/GenBank/DDBJ databases">
        <authorList>
            <person name="Song W.-J."/>
            <person name="Kurnit D.M."/>
        </authorList>
    </citation>
    <scope>NUCLEOTIDE SEQUENCE [LARGE SCALE GENOMIC DNA]</scope>
    <source>
        <strain evidence="2 3">STM7296</strain>
    </source>
</reference>
<dbReference type="STRING" id="1247936.BN2475_10036"/>
<keyword evidence="1" id="KW-0812">Transmembrane</keyword>
<feature type="transmembrane region" description="Helical" evidence="1">
    <location>
        <begin position="86"/>
        <end position="104"/>
    </location>
</feature>